<dbReference type="WBParaSite" id="nRc.2.0.1.t22698-RA">
    <property type="protein sequence ID" value="nRc.2.0.1.t22698-RA"/>
    <property type="gene ID" value="nRc.2.0.1.g22698"/>
</dbReference>
<keyword evidence="1" id="KW-0560">Oxidoreductase</keyword>
<dbReference type="SUPFAM" id="SSF51735">
    <property type="entry name" value="NAD(P)-binding Rossmann-fold domains"/>
    <property type="match status" value="1"/>
</dbReference>
<dbReference type="AlphaFoldDB" id="A0A915J8A3"/>
<dbReference type="GO" id="GO:0005777">
    <property type="term" value="C:peroxisome"/>
    <property type="evidence" value="ECO:0007669"/>
    <property type="project" value="TreeGrafter"/>
</dbReference>
<reference evidence="4" key="1">
    <citation type="submission" date="2022-11" db="UniProtKB">
        <authorList>
            <consortium name="WormBaseParasite"/>
        </authorList>
    </citation>
    <scope>IDENTIFICATION</scope>
</reference>
<dbReference type="GO" id="GO:0080019">
    <property type="term" value="F:alcohol-forming very long-chain fatty acyl-CoA reductase activity"/>
    <property type="evidence" value="ECO:0007669"/>
    <property type="project" value="InterPro"/>
</dbReference>
<dbReference type="OMA" id="TAYCHAT"/>
<sequence>FSLKTTVFVHASTAYANCDRSHILESVYTPPMQPEKLVEALSWMDDRMVASLTPLLVGQRPNTYTYTKALAEYIVSQEAAHLPVAIVRPSIIGAIWKEPLPGWTDNLNGPTGLFASTINFLSQIGKGLLRSMIGDSNATADIVPVDVVSNVLIVTAWHRANETTGITTNASESFKNVIKSWTNWREMPLDIAALSFYNLYEYYLIEYDRSKYGLGDFTLKPHIPLHPASEMPK</sequence>
<accession>A0A915J8A3</accession>
<dbReference type="InterPro" id="IPR026055">
    <property type="entry name" value="FAR"/>
</dbReference>
<dbReference type="GO" id="GO:0035336">
    <property type="term" value="P:long-chain fatty-acyl-CoA metabolic process"/>
    <property type="evidence" value="ECO:0007669"/>
    <property type="project" value="TreeGrafter"/>
</dbReference>
<dbReference type="Gene3D" id="3.40.50.720">
    <property type="entry name" value="NAD(P)-binding Rossmann-like Domain"/>
    <property type="match status" value="1"/>
</dbReference>
<evidence type="ECO:0000256" key="1">
    <source>
        <dbReference type="RuleBase" id="RU363097"/>
    </source>
</evidence>
<dbReference type="InterPro" id="IPR036291">
    <property type="entry name" value="NAD(P)-bd_dom_sf"/>
</dbReference>
<dbReference type="Proteomes" id="UP000887565">
    <property type="component" value="Unplaced"/>
</dbReference>
<dbReference type="PANTHER" id="PTHR11011">
    <property type="entry name" value="MALE STERILITY PROTEIN 2-RELATED"/>
    <property type="match status" value="1"/>
</dbReference>
<keyword evidence="3" id="KW-1185">Reference proteome</keyword>
<proteinExistence type="inferred from homology"/>
<keyword evidence="1" id="KW-0521">NADP</keyword>
<organism evidence="3 4">
    <name type="scientific">Romanomermis culicivorax</name>
    <name type="common">Nematode worm</name>
    <dbReference type="NCBI Taxonomy" id="13658"/>
    <lineage>
        <taxon>Eukaryota</taxon>
        <taxon>Metazoa</taxon>
        <taxon>Ecdysozoa</taxon>
        <taxon>Nematoda</taxon>
        <taxon>Enoplea</taxon>
        <taxon>Dorylaimia</taxon>
        <taxon>Mermithida</taxon>
        <taxon>Mermithoidea</taxon>
        <taxon>Mermithidae</taxon>
        <taxon>Romanomermis</taxon>
    </lineage>
</organism>
<name>A0A915J8A3_ROMCU</name>
<evidence type="ECO:0000313" key="4">
    <source>
        <dbReference type="WBParaSite" id="nRc.2.0.1.t22698-RA"/>
    </source>
</evidence>
<dbReference type="EC" id="1.2.1.84" evidence="1"/>
<dbReference type="PANTHER" id="PTHR11011:SF45">
    <property type="entry name" value="FATTY ACYL-COA REDUCTASE CG8306-RELATED"/>
    <property type="match status" value="1"/>
</dbReference>
<keyword evidence="1" id="KW-0443">Lipid metabolism</keyword>
<keyword evidence="1" id="KW-0444">Lipid biosynthesis</keyword>
<dbReference type="Pfam" id="PF07993">
    <property type="entry name" value="NAD_binding_4"/>
    <property type="match status" value="1"/>
</dbReference>
<comment type="function">
    <text evidence="1">Catalyzes the reduction of fatty acyl-CoA to fatty alcohols.</text>
</comment>
<protein>
    <recommendedName>
        <fullName evidence="1">Fatty acyl-CoA reductase</fullName>
        <ecNumber evidence="1">1.2.1.84</ecNumber>
    </recommendedName>
</protein>
<dbReference type="GO" id="GO:0102965">
    <property type="term" value="F:alcohol-forming long-chain fatty acyl-CoA reductase activity"/>
    <property type="evidence" value="ECO:0007669"/>
    <property type="project" value="UniProtKB-EC"/>
</dbReference>
<dbReference type="InterPro" id="IPR013120">
    <property type="entry name" value="FAR_NAD-bd"/>
</dbReference>
<evidence type="ECO:0000259" key="2">
    <source>
        <dbReference type="Pfam" id="PF07993"/>
    </source>
</evidence>
<comment type="similarity">
    <text evidence="1">Belongs to the fatty acyl-CoA reductase family.</text>
</comment>
<feature type="domain" description="Thioester reductase (TE)" evidence="2">
    <location>
        <begin position="4"/>
        <end position="151"/>
    </location>
</feature>
<evidence type="ECO:0000313" key="3">
    <source>
        <dbReference type="Proteomes" id="UP000887565"/>
    </source>
</evidence>
<comment type="catalytic activity">
    <reaction evidence="1">
        <text>a long-chain fatty acyl-CoA + 2 NADPH + 2 H(+) = a long-chain primary fatty alcohol + 2 NADP(+) + CoA</text>
        <dbReference type="Rhea" id="RHEA:52716"/>
        <dbReference type="ChEBI" id="CHEBI:15378"/>
        <dbReference type="ChEBI" id="CHEBI:57287"/>
        <dbReference type="ChEBI" id="CHEBI:57783"/>
        <dbReference type="ChEBI" id="CHEBI:58349"/>
        <dbReference type="ChEBI" id="CHEBI:77396"/>
        <dbReference type="ChEBI" id="CHEBI:83139"/>
        <dbReference type="EC" id="1.2.1.84"/>
    </reaction>
</comment>